<dbReference type="STRING" id="667725.A0A0L0GDA8"/>
<dbReference type="GO" id="GO:0006892">
    <property type="term" value="P:post-Golgi vesicle-mediated transport"/>
    <property type="evidence" value="ECO:0007669"/>
    <property type="project" value="TreeGrafter"/>
</dbReference>
<dbReference type="RefSeq" id="XP_014160899.1">
    <property type="nucleotide sequence ID" value="XM_014305424.1"/>
</dbReference>
<dbReference type="InterPro" id="IPR007515">
    <property type="entry name" value="Mss4"/>
</dbReference>
<keyword evidence="1" id="KW-0813">Transport</keyword>
<dbReference type="SUPFAM" id="SSF51316">
    <property type="entry name" value="Mss4-like"/>
    <property type="match status" value="1"/>
</dbReference>
<dbReference type="Gene3D" id="2.170.150.10">
    <property type="entry name" value="Metal Binding Protein, Guanine Nucleotide Exchange Factor, Chain A"/>
    <property type="match status" value="1"/>
</dbReference>
<gene>
    <name evidence="4" type="ORF">SARC_00890</name>
</gene>
<dbReference type="Proteomes" id="UP000054560">
    <property type="component" value="Unassembled WGS sequence"/>
</dbReference>
<keyword evidence="3" id="KW-0653">Protein transport</keyword>
<reference evidence="4 5" key="1">
    <citation type="submission" date="2011-02" db="EMBL/GenBank/DDBJ databases">
        <title>The Genome Sequence of Sphaeroforma arctica JP610.</title>
        <authorList>
            <consortium name="The Broad Institute Genome Sequencing Platform"/>
            <person name="Russ C."/>
            <person name="Cuomo C."/>
            <person name="Young S.K."/>
            <person name="Zeng Q."/>
            <person name="Gargeya S."/>
            <person name="Alvarado L."/>
            <person name="Berlin A."/>
            <person name="Chapman S.B."/>
            <person name="Chen Z."/>
            <person name="Freedman E."/>
            <person name="Gellesch M."/>
            <person name="Goldberg J."/>
            <person name="Griggs A."/>
            <person name="Gujja S."/>
            <person name="Heilman E."/>
            <person name="Heiman D."/>
            <person name="Howarth C."/>
            <person name="Mehta T."/>
            <person name="Neiman D."/>
            <person name="Pearson M."/>
            <person name="Roberts A."/>
            <person name="Saif S."/>
            <person name="Shea T."/>
            <person name="Shenoy N."/>
            <person name="Sisk P."/>
            <person name="Stolte C."/>
            <person name="Sykes S."/>
            <person name="White J."/>
            <person name="Yandava C."/>
            <person name="Burger G."/>
            <person name="Gray M.W."/>
            <person name="Holland P.W.H."/>
            <person name="King N."/>
            <person name="Lang F.B.F."/>
            <person name="Roger A.J."/>
            <person name="Ruiz-Trillo I."/>
            <person name="Haas B."/>
            <person name="Nusbaum C."/>
            <person name="Birren B."/>
        </authorList>
    </citation>
    <scope>NUCLEOTIDE SEQUENCE [LARGE SCALE GENOMIC DNA]</scope>
    <source>
        <strain evidence="4 5">JP610</strain>
    </source>
</reference>
<sequence>MSEVSKTDAPMPERHAGDKNPRAVRCSICTCKILNANLGVYTDITKDLPETSLKAKEVSTIEAVTGFWEVSDMFDFENVGFSHSVKEDNSEDLVKYLTCADCEYGPIGWCLHAHSQEGAIKKSFYLCATEKRIKYE</sequence>
<dbReference type="InterPro" id="IPR011323">
    <property type="entry name" value="Mss4/transl-control_tumour"/>
</dbReference>
<dbReference type="GO" id="GO:0005829">
    <property type="term" value="C:cytosol"/>
    <property type="evidence" value="ECO:0007669"/>
    <property type="project" value="TreeGrafter"/>
</dbReference>
<evidence type="ECO:0000256" key="3">
    <source>
        <dbReference type="ARBA" id="ARBA00022927"/>
    </source>
</evidence>
<dbReference type="eggNOG" id="KOG4113">
    <property type="taxonomic scope" value="Eukaryota"/>
</dbReference>
<dbReference type="GO" id="GO:0008270">
    <property type="term" value="F:zinc ion binding"/>
    <property type="evidence" value="ECO:0007669"/>
    <property type="project" value="TreeGrafter"/>
</dbReference>
<protein>
    <recommendedName>
        <fullName evidence="6">Mss4-like protein</fullName>
    </recommendedName>
</protein>
<dbReference type="EMBL" id="KQ241627">
    <property type="protein sequence ID" value="KNC86997.1"/>
    <property type="molecule type" value="Genomic_DNA"/>
</dbReference>
<evidence type="ECO:0000256" key="1">
    <source>
        <dbReference type="ARBA" id="ARBA00022448"/>
    </source>
</evidence>
<dbReference type="OrthoDB" id="30840at2759"/>
<organism evidence="4 5">
    <name type="scientific">Sphaeroforma arctica JP610</name>
    <dbReference type="NCBI Taxonomy" id="667725"/>
    <lineage>
        <taxon>Eukaryota</taxon>
        <taxon>Ichthyosporea</taxon>
        <taxon>Ichthyophonida</taxon>
        <taxon>Sphaeroforma</taxon>
    </lineage>
</organism>
<dbReference type="AlphaFoldDB" id="A0A0L0GDA8"/>
<proteinExistence type="predicted"/>
<dbReference type="PROSITE" id="PS51796">
    <property type="entry name" value="MSS4"/>
    <property type="match status" value="1"/>
</dbReference>
<keyword evidence="2" id="KW-0344">Guanine-nucleotide releasing factor</keyword>
<dbReference type="GO" id="GO:0016020">
    <property type="term" value="C:membrane"/>
    <property type="evidence" value="ECO:0007669"/>
    <property type="project" value="TreeGrafter"/>
</dbReference>
<keyword evidence="5" id="KW-1185">Reference proteome</keyword>
<evidence type="ECO:0000313" key="4">
    <source>
        <dbReference type="EMBL" id="KNC86997.1"/>
    </source>
</evidence>
<dbReference type="GO" id="GO:0005085">
    <property type="term" value="F:guanyl-nucleotide exchange factor activity"/>
    <property type="evidence" value="ECO:0007669"/>
    <property type="project" value="UniProtKB-KW"/>
</dbReference>
<evidence type="ECO:0000256" key="2">
    <source>
        <dbReference type="ARBA" id="ARBA00022658"/>
    </source>
</evidence>
<dbReference type="GO" id="GO:0015031">
    <property type="term" value="P:protein transport"/>
    <property type="evidence" value="ECO:0007669"/>
    <property type="project" value="UniProtKB-KW"/>
</dbReference>
<dbReference type="InterPro" id="IPR011057">
    <property type="entry name" value="Mss4-like_sf"/>
</dbReference>
<dbReference type="PANTHER" id="PTHR13276">
    <property type="entry name" value="GUANINE NUCLEOTIDE EXCHANGE FACTOR MSS4"/>
    <property type="match status" value="1"/>
</dbReference>
<accession>A0A0L0GDA8</accession>
<name>A0A0L0GDA8_9EUKA</name>
<dbReference type="GeneID" id="25901394"/>
<evidence type="ECO:0000313" key="5">
    <source>
        <dbReference type="Proteomes" id="UP000054560"/>
    </source>
</evidence>
<dbReference type="GO" id="GO:0007264">
    <property type="term" value="P:small GTPase-mediated signal transduction"/>
    <property type="evidence" value="ECO:0007669"/>
    <property type="project" value="InterPro"/>
</dbReference>
<dbReference type="Pfam" id="PF04421">
    <property type="entry name" value="Mss4"/>
    <property type="match status" value="1"/>
</dbReference>
<dbReference type="PANTHER" id="PTHR13276:SF0">
    <property type="entry name" value="GUANINE NUCLEOTIDE EXCHANGE FACTOR MSS4"/>
    <property type="match status" value="1"/>
</dbReference>
<evidence type="ECO:0008006" key="6">
    <source>
        <dbReference type="Google" id="ProtNLM"/>
    </source>
</evidence>